<dbReference type="EMBL" id="FPJE01000038">
    <property type="protein sequence ID" value="SFW76409.1"/>
    <property type="molecule type" value="Genomic_DNA"/>
</dbReference>
<keyword evidence="2" id="KW-0732">Signal</keyword>
<evidence type="ECO:0000313" key="4">
    <source>
        <dbReference type="EMBL" id="SFW76409.1"/>
    </source>
</evidence>
<evidence type="ECO:0000256" key="1">
    <source>
        <dbReference type="ARBA" id="ARBA00022723"/>
    </source>
</evidence>
<dbReference type="PROSITE" id="PS50846">
    <property type="entry name" value="HMA_2"/>
    <property type="match status" value="1"/>
</dbReference>
<organism evidence="4 5">
    <name type="scientific">Sinomicrobium oceani</name>
    <dbReference type="NCBI Taxonomy" id="1150368"/>
    <lineage>
        <taxon>Bacteria</taxon>
        <taxon>Pseudomonadati</taxon>
        <taxon>Bacteroidota</taxon>
        <taxon>Flavobacteriia</taxon>
        <taxon>Flavobacteriales</taxon>
        <taxon>Flavobacteriaceae</taxon>
        <taxon>Sinomicrobium</taxon>
    </lineage>
</organism>
<dbReference type="RefSeq" id="WP_027375686.1">
    <property type="nucleotide sequence ID" value="NZ_FPJE01000038.1"/>
</dbReference>
<evidence type="ECO:0000313" key="5">
    <source>
        <dbReference type="Proteomes" id="UP000182248"/>
    </source>
</evidence>
<dbReference type="FunFam" id="3.30.70.100:FF:000005">
    <property type="entry name" value="Copper-exporting P-type ATPase A"/>
    <property type="match status" value="1"/>
</dbReference>
<dbReference type="Gene3D" id="3.30.70.100">
    <property type="match status" value="1"/>
</dbReference>
<dbReference type="PROSITE" id="PS01047">
    <property type="entry name" value="HMA_1"/>
    <property type="match status" value="1"/>
</dbReference>
<feature type="signal peptide" evidence="2">
    <location>
        <begin position="1"/>
        <end position="21"/>
    </location>
</feature>
<dbReference type="InterPro" id="IPR001802">
    <property type="entry name" value="MerP/CopZ"/>
</dbReference>
<dbReference type="PRINTS" id="PR00946">
    <property type="entry name" value="HGSCAVENGER"/>
</dbReference>
<protein>
    <submittedName>
        <fullName evidence="4">Copper chaperone CopZ</fullName>
    </submittedName>
</protein>
<dbReference type="Pfam" id="PF00403">
    <property type="entry name" value="HMA"/>
    <property type="match status" value="1"/>
</dbReference>
<dbReference type="Proteomes" id="UP000182248">
    <property type="component" value="Unassembled WGS sequence"/>
</dbReference>
<dbReference type="SUPFAM" id="SSF55008">
    <property type="entry name" value="HMA, heavy metal-associated domain"/>
    <property type="match status" value="1"/>
</dbReference>
<proteinExistence type="predicted"/>
<reference evidence="4 5" key="1">
    <citation type="submission" date="2016-11" db="EMBL/GenBank/DDBJ databases">
        <authorList>
            <person name="Jaros S."/>
            <person name="Januszkiewicz K."/>
            <person name="Wedrychowicz H."/>
        </authorList>
    </citation>
    <scope>NUCLEOTIDE SEQUENCE [LARGE SCALE GENOMIC DNA]</scope>
    <source>
        <strain evidence="4 5">CGMCC 1.12145</strain>
    </source>
</reference>
<gene>
    <name evidence="4" type="ORF">SAMN02927921_04120</name>
</gene>
<accession>A0A1K1RWD8</accession>
<dbReference type="InterPro" id="IPR017969">
    <property type="entry name" value="Heavy-metal-associated_CS"/>
</dbReference>
<feature type="domain" description="HMA" evidence="3">
    <location>
        <begin position="42"/>
        <end position="108"/>
    </location>
</feature>
<feature type="chain" id="PRO_5009667770" evidence="2">
    <location>
        <begin position="22"/>
        <end position="119"/>
    </location>
</feature>
<dbReference type="GO" id="GO:0046872">
    <property type="term" value="F:metal ion binding"/>
    <property type="evidence" value="ECO:0007669"/>
    <property type="project" value="UniProtKB-KW"/>
</dbReference>
<dbReference type="CDD" id="cd00371">
    <property type="entry name" value="HMA"/>
    <property type="match status" value="1"/>
</dbReference>
<dbReference type="OrthoDB" id="5513217at2"/>
<dbReference type="InterPro" id="IPR036163">
    <property type="entry name" value="HMA_dom_sf"/>
</dbReference>
<dbReference type="AlphaFoldDB" id="A0A1K1RWD8"/>
<name>A0A1K1RWD8_9FLAO</name>
<evidence type="ECO:0000259" key="3">
    <source>
        <dbReference type="PROSITE" id="PS50846"/>
    </source>
</evidence>
<sequence>MKKNLILLSALFLIGIAQLNAQCCKPTDNKAQTANTTQQEGKTLQLKITGMTCAGCSNHISNALKEVDGIIEHKVEYPGDLATIQYDPKKTNPDAIIKVIEQTGYKAEIIKENQKEKSL</sequence>
<keyword evidence="1" id="KW-0479">Metal-binding</keyword>
<dbReference type="STRING" id="1150368.SAMN02927921_04120"/>
<dbReference type="PANTHER" id="PTHR46594">
    <property type="entry name" value="P-TYPE CATION-TRANSPORTING ATPASE"/>
    <property type="match status" value="1"/>
</dbReference>
<dbReference type="PANTHER" id="PTHR46594:SF4">
    <property type="entry name" value="P-TYPE CATION-TRANSPORTING ATPASE"/>
    <property type="match status" value="1"/>
</dbReference>
<dbReference type="InterPro" id="IPR006121">
    <property type="entry name" value="HMA_dom"/>
</dbReference>
<keyword evidence="5" id="KW-1185">Reference proteome</keyword>
<evidence type="ECO:0000256" key="2">
    <source>
        <dbReference type="SAM" id="SignalP"/>
    </source>
</evidence>